<protein>
    <submittedName>
        <fullName evidence="3">Uncharacterized protein</fullName>
    </submittedName>
</protein>
<proteinExistence type="predicted"/>
<organism evidence="3">
    <name type="scientific">Oikopleura dioica</name>
    <name type="common">Tunicate</name>
    <dbReference type="NCBI Taxonomy" id="34765"/>
    <lineage>
        <taxon>Eukaryota</taxon>
        <taxon>Metazoa</taxon>
        <taxon>Chordata</taxon>
        <taxon>Tunicata</taxon>
        <taxon>Appendicularia</taxon>
        <taxon>Copelata</taxon>
        <taxon>Oikopleuridae</taxon>
        <taxon>Oikopleura</taxon>
    </lineage>
</organism>
<evidence type="ECO:0000256" key="2">
    <source>
        <dbReference type="SAM" id="Phobius"/>
    </source>
</evidence>
<dbReference type="AlphaFoldDB" id="E4YXX2"/>
<reference evidence="3" key="1">
    <citation type="journal article" date="2010" name="Science">
        <title>Plasticity of animal genome architecture unmasked by rapid evolution of a pelagic tunicate.</title>
        <authorList>
            <person name="Denoeud F."/>
            <person name="Henriet S."/>
            <person name="Mungpakdee S."/>
            <person name="Aury J.M."/>
            <person name="Da Silva C."/>
            <person name="Brinkmann H."/>
            <person name="Mikhaleva J."/>
            <person name="Olsen L.C."/>
            <person name="Jubin C."/>
            <person name="Canestro C."/>
            <person name="Bouquet J.M."/>
            <person name="Danks G."/>
            <person name="Poulain J."/>
            <person name="Campsteijn C."/>
            <person name="Adamski M."/>
            <person name="Cross I."/>
            <person name="Yadetie F."/>
            <person name="Muffato M."/>
            <person name="Louis A."/>
            <person name="Butcher S."/>
            <person name="Tsagkogeorga G."/>
            <person name="Konrad A."/>
            <person name="Singh S."/>
            <person name="Jensen M.F."/>
            <person name="Cong E.H."/>
            <person name="Eikeseth-Otteraa H."/>
            <person name="Noel B."/>
            <person name="Anthouard V."/>
            <person name="Porcel B.M."/>
            <person name="Kachouri-Lafond R."/>
            <person name="Nishino A."/>
            <person name="Ugolini M."/>
            <person name="Chourrout P."/>
            <person name="Nishida H."/>
            <person name="Aasland R."/>
            <person name="Huzurbazar S."/>
            <person name="Westhof E."/>
            <person name="Delsuc F."/>
            <person name="Lehrach H."/>
            <person name="Reinhardt R."/>
            <person name="Weissenbach J."/>
            <person name="Roy S.W."/>
            <person name="Artiguenave F."/>
            <person name="Postlethwait J.H."/>
            <person name="Manak J.R."/>
            <person name="Thompson E.M."/>
            <person name="Jaillon O."/>
            <person name="Du Pasquier L."/>
            <person name="Boudinot P."/>
            <person name="Liberles D.A."/>
            <person name="Volff J.N."/>
            <person name="Philippe H."/>
            <person name="Lenhard B."/>
            <person name="Roest Crollius H."/>
            <person name="Wincker P."/>
            <person name="Chourrout D."/>
        </authorList>
    </citation>
    <scope>NUCLEOTIDE SEQUENCE [LARGE SCALE GENOMIC DNA]</scope>
</reference>
<evidence type="ECO:0000256" key="1">
    <source>
        <dbReference type="SAM" id="MobiDB-lite"/>
    </source>
</evidence>
<feature type="compositionally biased region" description="Acidic residues" evidence="1">
    <location>
        <begin position="45"/>
        <end position="59"/>
    </location>
</feature>
<keyword evidence="2" id="KW-1133">Transmembrane helix</keyword>
<gene>
    <name evidence="3" type="ORF">GSOID_T00022297001</name>
</gene>
<dbReference type="EMBL" id="FN655864">
    <property type="protein sequence ID" value="CBY40305.1"/>
    <property type="molecule type" value="Genomic_DNA"/>
</dbReference>
<feature type="transmembrane region" description="Helical" evidence="2">
    <location>
        <begin position="12"/>
        <end position="34"/>
    </location>
</feature>
<accession>E4YXX2</accession>
<name>E4YXX2_OIKDI</name>
<feature type="non-terminal residue" evidence="3">
    <location>
        <position position="1"/>
    </location>
</feature>
<sequence>AEPAPQEGSGNTIMIVVIVIICLCLIGAVGFVVWKKRQTDKGEEVPQDEADAEDEMATE</sequence>
<feature type="region of interest" description="Disordered" evidence="1">
    <location>
        <begin position="38"/>
        <end position="59"/>
    </location>
</feature>
<evidence type="ECO:0000313" key="3">
    <source>
        <dbReference type="EMBL" id="CBY40305.1"/>
    </source>
</evidence>
<dbReference type="Proteomes" id="UP000011014">
    <property type="component" value="Unassembled WGS sequence"/>
</dbReference>
<keyword evidence="2" id="KW-0472">Membrane</keyword>
<keyword evidence="2" id="KW-0812">Transmembrane</keyword>